<dbReference type="EMBL" id="WTVH01000013">
    <property type="protein sequence ID" value="NMF93369.1"/>
    <property type="molecule type" value="Genomic_DNA"/>
</dbReference>
<dbReference type="Proteomes" id="UP000601990">
    <property type="component" value="Unassembled WGS sequence"/>
</dbReference>
<protein>
    <recommendedName>
        <fullName evidence="3">Glycine zipper domain-containing protein</fullName>
    </recommendedName>
</protein>
<proteinExistence type="predicted"/>
<comment type="caution">
    <text evidence="1">The sequence shown here is derived from an EMBL/GenBank/DDBJ whole genome shotgun (WGS) entry which is preliminary data.</text>
</comment>
<reference evidence="1" key="1">
    <citation type="submission" date="2019-12" db="EMBL/GenBank/DDBJ databases">
        <title>Comparative genomics gives insights into the taxonomy of the Azoarcus-Aromatoleum group and reveals separate origins of nif in the plant-associated Azoarcus and non-plant-associated Aromatoleum sub-groups.</title>
        <authorList>
            <person name="Lafos M."/>
            <person name="Maluk M."/>
            <person name="Batista M."/>
            <person name="Junghare M."/>
            <person name="Carmona M."/>
            <person name="Faoro H."/>
            <person name="Cruz L.M."/>
            <person name="Battistoni F."/>
            <person name="De Souza E."/>
            <person name="Pedrosa F."/>
            <person name="Chen W.-M."/>
            <person name="Poole P.S."/>
            <person name="Dixon R.A."/>
            <person name="James E.K."/>
        </authorList>
    </citation>
    <scope>NUCLEOTIDE SEQUENCE</scope>
    <source>
        <strain evidence="1">U120</strain>
    </source>
</reference>
<accession>A0ABX1N289</accession>
<evidence type="ECO:0008006" key="3">
    <source>
        <dbReference type="Google" id="ProtNLM"/>
    </source>
</evidence>
<gene>
    <name evidence="1" type="ORF">GO608_08510</name>
</gene>
<keyword evidence="2" id="KW-1185">Reference proteome</keyword>
<name>A0ABX1N289_9RHOO</name>
<sequence length="191" mass="19281">MSSIIVGHFEQAEQLEHARAAIAARDFAADEYSSYYLNPPGQHGLRRFGGDSASDEGASEAGKGAATTALIGGAAGLALGSIGGPIGALAGAGVGAYVGSLAGALGRTHSAHPEQASVEHPAEPPAGPVLCVRVDRPGSEAVAVSVLTDCGARQIERATGTWAEGDWQDYDPRHPVEILYRATPSGAPTGA</sequence>
<dbReference type="RefSeq" id="WP_169198646.1">
    <property type="nucleotide sequence ID" value="NZ_WTVH02000010.1"/>
</dbReference>
<evidence type="ECO:0000313" key="1">
    <source>
        <dbReference type="EMBL" id="NMF93369.1"/>
    </source>
</evidence>
<evidence type="ECO:0000313" key="2">
    <source>
        <dbReference type="Proteomes" id="UP000601990"/>
    </source>
</evidence>
<organism evidence="1 2">
    <name type="scientific">Aromatoleum buckelii</name>
    <dbReference type="NCBI Taxonomy" id="200254"/>
    <lineage>
        <taxon>Bacteria</taxon>
        <taxon>Pseudomonadati</taxon>
        <taxon>Pseudomonadota</taxon>
        <taxon>Betaproteobacteria</taxon>
        <taxon>Rhodocyclales</taxon>
        <taxon>Rhodocyclaceae</taxon>
        <taxon>Aromatoleum</taxon>
    </lineage>
</organism>